<proteinExistence type="predicted"/>
<feature type="signal peptide" evidence="1">
    <location>
        <begin position="1"/>
        <end position="25"/>
    </location>
</feature>
<keyword evidence="1" id="KW-0732">Signal</keyword>
<keyword evidence="3" id="KW-1185">Reference proteome</keyword>
<reference evidence="2 3" key="1">
    <citation type="submission" date="2022-12" db="EMBL/GenBank/DDBJ databases">
        <title>Draft genome sequence of Paenibacillus sp. dW9.</title>
        <authorList>
            <person name="Choi E.-W."/>
            <person name="Kim D.-U."/>
        </authorList>
    </citation>
    <scope>NUCLEOTIDE SEQUENCE [LARGE SCALE GENOMIC DNA]</scope>
    <source>
        <strain evidence="3">dW9</strain>
    </source>
</reference>
<dbReference type="EMBL" id="JAQAGZ010000002">
    <property type="protein sequence ID" value="MCZ8511588.1"/>
    <property type="molecule type" value="Genomic_DNA"/>
</dbReference>
<organism evidence="2 3">
    <name type="scientific">Paenibacillus gyeongsangnamensis</name>
    <dbReference type="NCBI Taxonomy" id="3388067"/>
    <lineage>
        <taxon>Bacteria</taxon>
        <taxon>Bacillati</taxon>
        <taxon>Bacillota</taxon>
        <taxon>Bacilli</taxon>
        <taxon>Bacillales</taxon>
        <taxon>Paenibacillaceae</taxon>
        <taxon>Paenibacillus</taxon>
    </lineage>
</organism>
<evidence type="ECO:0000256" key="1">
    <source>
        <dbReference type="SAM" id="SignalP"/>
    </source>
</evidence>
<dbReference type="Proteomes" id="UP001527882">
    <property type="component" value="Unassembled WGS sequence"/>
</dbReference>
<evidence type="ECO:0000313" key="3">
    <source>
        <dbReference type="Proteomes" id="UP001527882"/>
    </source>
</evidence>
<protein>
    <submittedName>
        <fullName evidence="2">Uncharacterized protein</fullName>
    </submittedName>
</protein>
<comment type="caution">
    <text evidence="2">The sequence shown here is derived from an EMBL/GenBank/DDBJ whole genome shotgun (WGS) entry which is preliminary data.</text>
</comment>
<accession>A0ABT4Q447</accession>
<feature type="chain" id="PRO_5047176533" evidence="1">
    <location>
        <begin position="26"/>
        <end position="52"/>
    </location>
</feature>
<dbReference type="RefSeq" id="WP_269879986.1">
    <property type="nucleotide sequence ID" value="NZ_JAQAGZ010000002.1"/>
</dbReference>
<sequence length="52" mass="5330">MTKKLKMMLAATLLTAIALPASVSAKPEAKPAAFSAKAGSIFAAKPEAKPEM</sequence>
<name>A0ABT4Q447_9BACL</name>
<gene>
    <name evidence="2" type="ORF">O9H85_03890</name>
</gene>
<evidence type="ECO:0000313" key="2">
    <source>
        <dbReference type="EMBL" id="MCZ8511588.1"/>
    </source>
</evidence>